<evidence type="ECO:0000256" key="3">
    <source>
        <dbReference type="ARBA" id="ARBA00022692"/>
    </source>
</evidence>
<dbReference type="RefSeq" id="WP_163073453.1">
    <property type="nucleotide sequence ID" value="NZ_CP048630.1"/>
</dbReference>
<reference evidence="7 8" key="1">
    <citation type="submission" date="2020-02" db="EMBL/GenBank/DDBJ databases">
        <authorList>
            <person name="Li G."/>
        </authorList>
    </citation>
    <scope>NUCLEOTIDE SEQUENCE [LARGE SCALE GENOMIC DNA]</scope>
    <source>
        <strain evidence="7 8">DSM 102029</strain>
    </source>
</reference>
<dbReference type="KEGG" id="apra:G3A50_01415"/>
<feature type="transmembrane region" description="Helical" evidence="6">
    <location>
        <begin position="164"/>
        <end position="183"/>
    </location>
</feature>
<proteinExistence type="inferred from homology"/>
<comment type="similarity">
    <text evidence="2">Belongs to the TerC family.</text>
</comment>
<evidence type="ECO:0000256" key="6">
    <source>
        <dbReference type="SAM" id="Phobius"/>
    </source>
</evidence>
<evidence type="ECO:0000256" key="1">
    <source>
        <dbReference type="ARBA" id="ARBA00004141"/>
    </source>
</evidence>
<feature type="transmembrane region" description="Helical" evidence="6">
    <location>
        <begin position="6"/>
        <end position="34"/>
    </location>
</feature>
<evidence type="ECO:0000256" key="2">
    <source>
        <dbReference type="ARBA" id="ARBA00007511"/>
    </source>
</evidence>
<keyword evidence="4 6" id="KW-1133">Transmembrane helix</keyword>
<accession>A0A6P1YL45</accession>
<gene>
    <name evidence="7" type="ORF">G3A50_01415</name>
</gene>
<dbReference type="Pfam" id="PF03741">
    <property type="entry name" value="TerC"/>
    <property type="match status" value="1"/>
</dbReference>
<keyword evidence="8" id="KW-1185">Reference proteome</keyword>
<dbReference type="EMBL" id="CP048630">
    <property type="protein sequence ID" value="QIB32504.1"/>
    <property type="molecule type" value="Genomic_DNA"/>
</dbReference>
<keyword evidence="5 6" id="KW-0472">Membrane</keyword>
<evidence type="ECO:0000256" key="4">
    <source>
        <dbReference type="ARBA" id="ARBA00022989"/>
    </source>
</evidence>
<dbReference type="InterPro" id="IPR022301">
    <property type="entry name" value="Integral_membrane_YjbE"/>
</dbReference>
<evidence type="ECO:0000256" key="5">
    <source>
        <dbReference type="ARBA" id="ARBA00023136"/>
    </source>
</evidence>
<feature type="transmembrane region" description="Helical" evidence="6">
    <location>
        <begin position="110"/>
        <end position="132"/>
    </location>
</feature>
<dbReference type="AlphaFoldDB" id="A0A6P1YL45"/>
<feature type="transmembrane region" description="Helical" evidence="6">
    <location>
        <begin position="203"/>
        <end position="221"/>
    </location>
</feature>
<comment type="subcellular location">
    <subcellularLocation>
        <location evidence="1">Membrane</location>
        <topology evidence="1">Multi-pass membrane protein</topology>
    </subcellularLocation>
</comment>
<dbReference type="PANTHER" id="PTHR30238:SF4">
    <property type="entry name" value="SLL1022 PROTEIN"/>
    <property type="match status" value="1"/>
</dbReference>
<dbReference type="GO" id="GO:0016020">
    <property type="term" value="C:membrane"/>
    <property type="evidence" value="ECO:0007669"/>
    <property type="project" value="UniProtKB-SubCell"/>
</dbReference>
<dbReference type="PANTHER" id="PTHR30238">
    <property type="entry name" value="MEMBRANE BOUND PREDICTED REDOX MODULATOR"/>
    <property type="match status" value="1"/>
</dbReference>
<sequence>MSYLEPLFWLALLKIIWINVLLSGDNAVVIAMACRSLPDKMRRTGMILGAGVAVGMRIVFTAIIAVLLGLPWLRVVGALALLYIAVDLVMPEAEGEEGGVTAHDSLWRAVGTIAVADLVMSLDNVVAIAAVADGNWTLIIIGLVISIPMIIAGAALIMGLLSRFPFLVWAGAALLGWVAGEMFVSDIKVIEYFGEATVHHFEYVAAAVGAVLVVGTGWALTRLRGSTHAAGPHA</sequence>
<dbReference type="InterPro" id="IPR005496">
    <property type="entry name" value="Integral_membrane_TerC"/>
</dbReference>
<protein>
    <submittedName>
        <fullName evidence="7">TerC family protein</fullName>
    </submittedName>
</protein>
<name>A0A6P1YL45_9HYPH</name>
<evidence type="ECO:0000313" key="8">
    <source>
        <dbReference type="Proteomes" id="UP000464751"/>
    </source>
</evidence>
<organism evidence="7 8">
    <name type="scientific">Ancylobacter pratisalsi</name>
    <dbReference type="NCBI Taxonomy" id="1745854"/>
    <lineage>
        <taxon>Bacteria</taxon>
        <taxon>Pseudomonadati</taxon>
        <taxon>Pseudomonadota</taxon>
        <taxon>Alphaproteobacteria</taxon>
        <taxon>Hyphomicrobiales</taxon>
        <taxon>Xanthobacteraceae</taxon>
        <taxon>Ancylobacter</taxon>
    </lineage>
</organism>
<evidence type="ECO:0000313" key="7">
    <source>
        <dbReference type="EMBL" id="QIB32504.1"/>
    </source>
</evidence>
<keyword evidence="3 6" id="KW-0812">Transmembrane</keyword>
<dbReference type="Proteomes" id="UP000464751">
    <property type="component" value="Chromosome"/>
</dbReference>
<feature type="transmembrane region" description="Helical" evidence="6">
    <location>
        <begin position="138"/>
        <end position="157"/>
    </location>
</feature>
<dbReference type="NCBIfam" id="TIGR03717">
    <property type="entry name" value="R_switched_YjbE"/>
    <property type="match status" value="1"/>
</dbReference>